<dbReference type="Pfam" id="PF11744">
    <property type="entry name" value="ALMT"/>
    <property type="match status" value="1"/>
</dbReference>
<dbReference type="GO" id="GO:0034220">
    <property type="term" value="P:monoatomic ion transmembrane transport"/>
    <property type="evidence" value="ECO:0007669"/>
    <property type="project" value="UniProtKB-KW"/>
</dbReference>
<evidence type="ECO:0000313" key="10">
    <source>
        <dbReference type="Proteomes" id="UP001164929"/>
    </source>
</evidence>
<keyword evidence="3" id="KW-0813">Transport</keyword>
<protein>
    <submittedName>
        <fullName evidence="9">Uncharacterized protein</fullName>
    </submittedName>
</protein>
<evidence type="ECO:0000256" key="6">
    <source>
        <dbReference type="ARBA" id="ARBA00023065"/>
    </source>
</evidence>
<evidence type="ECO:0000256" key="3">
    <source>
        <dbReference type="ARBA" id="ARBA00022448"/>
    </source>
</evidence>
<evidence type="ECO:0000256" key="4">
    <source>
        <dbReference type="ARBA" id="ARBA00022692"/>
    </source>
</evidence>
<keyword evidence="5" id="KW-1133">Transmembrane helix</keyword>
<comment type="subcellular location">
    <subcellularLocation>
        <location evidence="1">Membrane</location>
        <topology evidence="1">Multi-pass membrane protein</topology>
    </subcellularLocation>
</comment>
<comment type="caution">
    <text evidence="9">The sequence shown here is derived from an EMBL/GenBank/DDBJ whole genome shotgun (WGS) entry which is preliminary data.</text>
</comment>
<dbReference type="AlphaFoldDB" id="A0AAD6QD65"/>
<keyword evidence="6" id="KW-0406">Ion transport</keyword>
<sequence length="90" mass="9557">MAAKIGSLRHSFEERSKERLISRKEYTDFGLNRSEYDEEAGNAGATLNKGFNRALGTFSAGALAIGIAELSLHAGALGEVLLVVSIFIAG</sequence>
<evidence type="ECO:0000256" key="1">
    <source>
        <dbReference type="ARBA" id="ARBA00004141"/>
    </source>
</evidence>
<name>A0AAD6QD65_9ROSI</name>
<keyword evidence="8" id="KW-0407">Ion channel</keyword>
<dbReference type="PANTHER" id="PTHR31086">
    <property type="entry name" value="ALUMINUM-ACTIVATED MALATE TRANSPORTER 10"/>
    <property type="match status" value="1"/>
</dbReference>
<evidence type="ECO:0000256" key="2">
    <source>
        <dbReference type="ARBA" id="ARBA00007079"/>
    </source>
</evidence>
<keyword evidence="7" id="KW-0472">Membrane</keyword>
<organism evidence="9 10">
    <name type="scientific">Populus alba x Populus x berolinensis</name>
    <dbReference type="NCBI Taxonomy" id="444605"/>
    <lineage>
        <taxon>Eukaryota</taxon>
        <taxon>Viridiplantae</taxon>
        <taxon>Streptophyta</taxon>
        <taxon>Embryophyta</taxon>
        <taxon>Tracheophyta</taxon>
        <taxon>Spermatophyta</taxon>
        <taxon>Magnoliopsida</taxon>
        <taxon>eudicotyledons</taxon>
        <taxon>Gunneridae</taxon>
        <taxon>Pentapetalae</taxon>
        <taxon>rosids</taxon>
        <taxon>fabids</taxon>
        <taxon>Malpighiales</taxon>
        <taxon>Salicaceae</taxon>
        <taxon>Saliceae</taxon>
        <taxon>Populus</taxon>
    </lineage>
</organism>
<evidence type="ECO:0000313" key="9">
    <source>
        <dbReference type="EMBL" id="KAJ6988011.1"/>
    </source>
</evidence>
<accession>A0AAD6QD65</accession>
<dbReference type="Proteomes" id="UP001164929">
    <property type="component" value="Chromosome 8"/>
</dbReference>
<dbReference type="EMBL" id="JAQIZT010000008">
    <property type="protein sequence ID" value="KAJ6988011.1"/>
    <property type="molecule type" value="Genomic_DNA"/>
</dbReference>
<dbReference type="InterPro" id="IPR020966">
    <property type="entry name" value="ALMT"/>
</dbReference>
<comment type="similarity">
    <text evidence="2">Belongs to the aromatic acid exporter (TC 2.A.85) family.</text>
</comment>
<evidence type="ECO:0000256" key="8">
    <source>
        <dbReference type="ARBA" id="ARBA00023303"/>
    </source>
</evidence>
<keyword evidence="10" id="KW-1185">Reference proteome</keyword>
<dbReference type="GO" id="GO:0016020">
    <property type="term" value="C:membrane"/>
    <property type="evidence" value="ECO:0007669"/>
    <property type="project" value="UniProtKB-SubCell"/>
</dbReference>
<proteinExistence type="inferred from homology"/>
<reference evidence="9" key="1">
    <citation type="journal article" date="2023" name="Mol. Ecol. Resour.">
        <title>Chromosome-level genome assembly of a triploid poplar Populus alba 'Berolinensis'.</title>
        <authorList>
            <person name="Chen S."/>
            <person name="Yu Y."/>
            <person name="Wang X."/>
            <person name="Wang S."/>
            <person name="Zhang T."/>
            <person name="Zhou Y."/>
            <person name="He R."/>
            <person name="Meng N."/>
            <person name="Wang Y."/>
            <person name="Liu W."/>
            <person name="Liu Z."/>
            <person name="Liu J."/>
            <person name="Guo Q."/>
            <person name="Huang H."/>
            <person name="Sederoff R.R."/>
            <person name="Wang G."/>
            <person name="Qu G."/>
            <person name="Chen S."/>
        </authorList>
    </citation>
    <scope>NUCLEOTIDE SEQUENCE</scope>
    <source>
        <strain evidence="9">SC-2020</strain>
    </source>
</reference>
<evidence type="ECO:0000256" key="5">
    <source>
        <dbReference type="ARBA" id="ARBA00022989"/>
    </source>
</evidence>
<gene>
    <name evidence="9" type="ORF">NC653_021062</name>
</gene>
<dbReference type="GO" id="GO:0015743">
    <property type="term" value="P:malate transport"/>
    <property type="evidence" value="ECO:0007669"/>
    <property type="project" value="InterPro"/>
</dbReference>
<evidence type="ECO:0000256" key="7">
    <source>
        <dbReference type="ARBA" id="ARBA00023136"/>
    </source>
</evidence>
<keyword evidence="4" id="KW-0812">Transmembrane</keyword>